<dbReference type="PANTHER" id="PTHR43267:SF3">
    <property type="entry name" value="THIF PROTEIN"/>
    <property type="match status" value="1"/>
</dbReference>
<evidence type="ECO:0000259" key="1">
    <source>
        <dbReference type="Pfam" id="PF00899"/>
    </source>
</evidence>
<dbReference type="EMBL" id="FRDI01000002">
    <property type="protein sequence ID" value="SHN48689.1"/>
    <property type="molecule type" value="Genomic_DNA"/>
</dbReference>
<accession>A0A1M7RR30</accession>
<dbReference type="InterPro" id="IPR045886">
    <property type="entry name" value="ThiF/MoeB/HesA"/>
</dbReference>
<dbReference type="Proteomes" id="UP000186469">
    <property type="component" value="Unassembled WGS sequence"/>
</dbReference>
<dbReference type="InterPro" id="IPR035985">
    <property type="entry name" value="Ubiquitin-activating_enz"/>
</dbReference>
<dbReference type="Gene3D" id="3.40.50.720">
    <property type="entry name" value="NAD(P)-binding Rossmann-like Domain"/>
    <property type="match status" value="1"/>
</dbReference>
<keyword evidence="2" id="KW-0548">Nucleotidyltransferase</keyword>
<dbReference type="SUPFAM" id="SSF69572">
    <property type="entry name" value="Activating enzymes of the ubiquitin-like proteins"/>
    <property type="match status" value="1"/>
</dbReference>
<dbReference type="AlphaFoldDB" id="A0A1M7RR30"/>
<keyword evidence="2" id="KW-0808">Transferase</keyword>
<feature type="domain" description="THIF-type NAD/FAD binding fold" evidence="1">
    <location>
        <begin position="13"/>
        <end position="164"/>
    </location>
</feature>
<protein>
    <submittedName>
        <fullName evidence="2">Sulfur carrier protein ThiS adenylyltransferase</fullName>
    </submittedName>
</protein>
<organism evidence="2 3">
    <name type="scientific">Desulfovibrio litoralis DSM 11393</name>
    <dbReference type="NCBI Taxonomy" id="1121455"/>
    <lineage>
        <taxon>Bacteria</taxon>
        <taxon>Pseudomonadati</taxon>
        <taxon>Thermodesulfobacteriota</taxon>
        <taxon>Desulfovibrionia</taxon>
        <taxon>Desulfovibrionales</taxon>
        <taxon>Desulfovibrionaceae</taxon>
        <taxon>Desulfovibrio</taxon>
    </lineage>
</organism>
<gene>
    <name evidence="2" type="ORF">SAMN02745728_00030</name>
</gene>
<reference evidence="2 3" key="1">
    <citation type="submission" date="2016-12" db="EMBL/GenBank/DDBJ databases">
        <authorList>
            <person name="Song W.-J."/>
            <person name="Kurnit D.M."/>
        </authorList>
    </citation>
    <scope>NUCLEOTIDE SEQUENCE [LARGE SCALE GENOMIC DNA]</scope>
    <source>
        <strain evidence="2 3">DSM 11393</strain>
    </source>
</reference>
<dbReference type="NCBIfam" id="NF006395">
    <property type="entry name" value="PRK08644.1"/>
    <property type="match status" value="1"/>
</dbReference>
<dbReference type="GO" id="GO:0061503">
    <property type="term" value="F:tRNA threonylcarbamoyladenosine dehydratase"/>
    <property type="evidence" value="ECO:0007669"/>
    <property type="project" value="TreeGrafter"/>
</dbReference>
<evidence type="ECO:0000313" key="3">
    <source>
        <dbReference type="Proteomes" id="UP000186469"/>
    </source>
</evidence>
<dbReference type="GO" id="GO:0016779">
    <property type="term" value="F:nucleotidyltransferase activity"/>
    <property type="evidence" value="ECO:0007669"/>
    <property type="project" value="UniProtKB-KW"/>
</dbReference>
<dbReference type="RefSeq" id="WP_072695291.1">
    <property type="nucleotide sequence ID" value="NZ_FRDI01000002.1"/>
</dbReference>
<dbReference type="InterPro" id="IPR000594">
    <property type="entry name" value="ThiF_NAD_FAD-bd"/>
</dbReference>
<name>A0A1M7RR30_9BACT</name>
<proteinExistence type="predicted"/>
<sequence length="201" mass="22019">MNDLNSGLKQYLTDAQLAKLASVRVGIIGAGGLGSNVAHMLVRCGVKKITIADFDRIEASNLNRQLFWPDDIGMFKVVMLGRLLRRLDSKLDLSLHISEVKEGNIREVFSDCSIIVEAVDNPKTKAMICRVFKKHVDLLVTASGISGIGGKPLGVKKISDNLICVGDFTTEVSQQNPPFMPRVMMAAALQTEAVFEYLLNK</sequence>
<dbReference type="GO" id="GO:0008641">
    <property type="term" value="F:ubiquitin-like modifier activating enzyme activity"/>
    <property type="evidence" value="ECO:0007669"/>
    <property type="project" value="InterPro"/>
</dbReference>
<dbReference type="PANTHER" id="PTHR43267">
    <property type="entry name" value="TRNA THREONYLCARBAMOYLADENOSINE DEHYDRATASE"/>
    <property type="match status" value="1"/>
</dbReference>
<dbReference type="STRING" id="1121455.SAMN02745728_00030"/>
<evidence type="ECO:0000313" key="2">
    <source>
        <dbReference type="EMBL" id="SHN48689.1"/>
    </source>
</evidence>
<keyword evidence="3" id="KW-1185">Reference proteome</keyword>
<dbReference type="GO" id="GO:0061504">
    <property type="term" value="P:cyclic threonylcarbamoyladenosine biosynthetic process"/>
    <property type="evidence" value="ECO:0007669"/>
    <property type="project" value="TreeGrafter"/>
</dbReference>
<dbReference type="Pfam" id="PF00899">
    <property type="entry name" value="ThiF"/>
    <property type="match status" value="1"/>
</dbReference>
<dbReference type="OrthoDB" id="9804286at2"/>